<dbReference type="InterPro" id="IPR037768">
    <property type="entry name" value="C2B_Copine"/>
</dbReference>
<feature type="domain" description="C2" evidence="1">
    <location>
        <begin position="158"/>
        <end position="284"/>
    </location>
</feature>
<feature type="domain" description="C2" evidence="1">
    <location>
        <begin position="26"/>
        <end position="154"/>
    </location>
</feature>
<dbReference type="InterPro" id="IPR035892">
    <property type="entry name" value="C2_domain_sf"/>
</dbReference>
<protein>
    <recommendedName>
        <fullName evidence="1">C2 domain-containing protein</fullName>
    </recommendedName>
</protein>
<dbReference type="PROSITE" id="PS50004">
    <property type="entry name" value="C2"/>
    <property type="match status" value="2"/>
</dbReference>
<reference evidence="2 3" key="1">
    <citation type="submission" date="2024-05" db="EMBL/GenBank/DDBJ databases">
        <authorList>
            <person name="Wallberg A."/>
        </authorList>
    </citation>
    <scope>NUCLEOTIDE SEQUENCE [LARGE SCALE GENOMIC DNA]</scope>
</reference>
<dbReference type="CDD" id="cd04047">
    <property type="entry name" value="C2B_Copine"/>
    <property type="match status" value="1"/>
</dbReference>
<dbReference type="Gene3D" id="2.60.40.150">
    <property type="entry name" value="C2 domain"/>
    <property type="match status" value="2"/>
</dbReference>
<evidence type="ECO:0000259" key="1">
    <source>
        <dbReference type="PROSITE" id="PS50004"/>
    </source>
</evidence>
<dbReference type="Pfam" id="PF00168">
    <property type="entry name" value="C2"/>
    <property type="match status" value="2"/>
</dbReference>
<dbReference type="EMBL" id="CAXKWB010014494">
    <property type="protein sequence ID" value="CAL4110824.1"/>
    <property type="molecule type" value="Genomic_DNA"/>
</dbReference>
<dbReference type="PANTHER" id="PTHR10857:SF106">
    <property type="entry name" value="C2 DOMAIN-CONTAINING PROTEIN"/>
    <property type="match status" value="1"/>
</dbReference>
<accession>A0AAV2R4P0</accession>
<dbReference type="GO" id="GO:0005886">
    <property type="term" value="C:plasma membrane"/>
    <property type="evidence" value="ECO:0007669"/>
    <property type="project" value="TreeGrafter"/>
</dbReference>
<evidence type="ECO:0000313" key="3">
    <source>
        <dbReference type="Proteomes" id="UP001497623"/>
    </source>
</evidence>
<dbReference type="InterPro" id="IPR000008">
    <property type="entry name" value="C2_dom"/>
</dbReference>
<comment type="caution">
    <text evidence="2">The sequence shown here is derived from an EMBL/GenBank/DDBJ whole genome shotgun (WGS) entry which is preliminary data.</text>
</comment>
<dbReference type="AlphaFoldDB" id="A0AAV2R4P0"/>
<gene>
    <name evidence="2" type="ORF">MNOR_LOCUS19485</name>
</gene>
<dbReference type="PANTHER" id="PTHR10857">
    <property type="entry name" value="COPINE"/>
    <property type="match status" value="1"/>
</dbReference>
<organism evidence="2 3">
    <name type="scientific">Meganyctiphanes norvegica</name>
    <name type="common">Northern krill</name>
    <name type="synonym">Thysanopoda norvegica</name>
    <dbReference type="NCBI Taxonomy" id="48144"/>
    <lineage>
        <taxon>Eukaryota</taxon>
        <taxon>Metazoa</taxon>
        <taxon>Ecdysozoa</taxon>
        <taxon>Arthropoda</taxon>
        <taxon>Crustacea</taxon>
        <taxon>Multicrustacea</taxon>
        <taxon>Malacostraca</taxon>
        <taxon>Eumalacostraca</taxon>
        <taxon>Eucarida</taxon>
        <taxon>Euphausiacea</taxon>
        <taxon>Euphausiidae</taxon>
        <taxon>Meganyctiphanes</taxon>
    </lineage>
</organism>
<dbReference type="InterPro" id="IPR045052">
    <property type="entry name" value="Copine"/>
</dbReference>
<dbReference type="GO" id="GO:0071277">
    <property type="term" value="P:cellular response to calcium ion"/>
    <property type="evidence" value="ECO:0007669"/>
    <property type="project" value="TreeGrafter"/>
</dbReference>
<sequence length="325" mass="36623">MSGEASAAKGEGTGCHRSRSARAEGRDCYRQLKTSASMESICLDTSYQLSLSAQSLKSRNRRGRCCPRCIVFLLDDGQVMDELGRTEVIKDCLNPAWVNLIAISYSPNNFKKLRVIIYDWVCAESDDVAEQTHLGTVDVGMTELIKLKGQLLIHLSDGKGILKVYCEENTHVKEEYFTLQFGCENLEKMDLFSESDPFLIMYRKTPGQTETFIPVYRSDVIMDKRDPIWESFQISSKQLCNGDFDCLLKIECYDWDSDGVHELIGSCRSTLNALLLKNTVYTLSRNGTKNGTKSETGTLHVKQASVTEKNMCLSSKPVNITKRNR</sequence>
<dbReference type="GO" id="GO:0005544">
    <property type="term" value="F:calcium-dependent phospholipid binding"/>
    <property type="evidence" value="ECO:0007669"/>
    <property type="project" value="InterPro"/>
</dbReference>
<feature type="non-terminal residue" evidence="2">
    <location>
        <position position="325"/>
    </location>
</feature>
<dbReference type="SUPFAM" id="SSF49562">
    <property type="entry name" value="C2 domain (Calcium/lipid-binding domain, CaLB)"/>
    <property type="match status" value="2"/>
</dbReference>
<evidence type="ECO:0000313" key="2">
    <source>
        <dbReference type="EMBL" id="CAL4110824.1"/>
    </source>
</evidence>
<name>A0AAV2R4P0_MEGNR</name>
<dbReference type="Proteomes" id="UP001497623">
    <property type="component" value="Unassembled WGS sequence"/>
</dbReference>
<keyword evidence="3" id="KW-1185">Reference proteome</keyword>
<proteinExistence type="predicted"/>
<dbReference type="SMART" id="SM00239">
    <property type="entry name" value="C2"/>
    <property type="match status" value="2"/>
</dbReference>